<feature type="signal peptide" evidence="1">
    <location>
        <begin position="1"/>
        <end position="17"/>
    </location>
</feature>
<evidence type="ECO:0000256" key="1">
    <source>
        <dbReference type="SAM" id="SignalP"/>
    </source>
</evidence>
<sequence>MNIKLVILIITLMTVEGKGDVRFWKDKVTLTCPGEGKFYKKYTTVSQNELPQGYFETTYDKHLTEELSLDPLCPKNQLHTQEVRSHMCHVRI</sequence>
<feature type="chain" id="PRO_5044887419" evidence="1">
    <location>
        <begin position="18"/>
        <end position="92"/>
    </location>
</feature>
<organism evidence="2 3">
    <name type="scientific">Umbra pygmaea</name>
    <name type="common">Eastern mudminnow</name>
    <dbReference type="NCBI Taxonomy" id="75934"/>
    <lineage>
        <taxon>Eukaryota</taxon>
        <taxon>Metazoa</taxon>
        <taxon>Chordata</taxon>
        <taxon>Craniata</taxon>
        <taxon>Vertebrata</taxon>
        <taxon>Euteleostomi</taxon>
        <taxon>Actinopterygii</taxon>
        <taxon>Neopterygii</taxon>
        <taxon>Teleostei</taxon>
        <taxon>Protacanthopterygii</taxon>
        <taxon>Esociformes</taxon>
        <taxon>Umbridae</taxon>
        <taxon>Umbra</taxon>
    </lineage>
</organism>
<proteinExistence type="predicted"/>
<evidence type="ECO:0000313" key="3">
    <source>
        <dbReference type="Proteomes" id="UP001557470"/>
    </source>
</evidence>
<dbReference type="Proteomes" id="UP001557470">
    <property type="component" value="Unassembled WGS sequence"/>
</dbReference>
<keyword evidence="3" id="KW-1185">Reference proteome</keyword>
<comment type="caution">
    <text evidence="2">The sequence shown here is derived from an EMBL/GenBank/DDBJ whole genome shotgun (WGS) entry which is preliminary data.</text>
</comment>
<protein>
    <submittedName>
        <fullName evidence="2">Uncharacterized protein</fullName>
    </submittedName>
</protein>
<dbReference type="EMBL" id="JAGEUA010000006">
    <property type="protein sequence ID" value="KAL0972755.1"/>
    <property type="molecule type" value="Genomic_DNA"/>
</dbReference>
<dbReference type="AlphaFoldDB" id="A0ABD0WHN9"/>
<evidence type="ECO:0000313" key="2">
    <source>
        <dbReference type="EMBL" id="KAL0972755.1"/>
    </source>
</evidence>
<gene>
    <name evidence="2" type="ORF">UPYG_G00194380</name>
</gene>
<accession>A0ABD0WHN9</accession>
<reference evidence="2 3" key="1">
    <citation type="submission" date="2024-06" db="EMBL/GenBank/DDBJ databases">
        <authorList>
            <person name="Pan Q."/>
            <person name="Wen M."/>
            <person name="Jouanno E."/>
            <person name="Zahm M."/>
            <person name="Klopp C."/>
            <person name="Cabau C."/>
            <person name="Louis A."/>
            <person name="Berthelot C."/>
            <person name="Parey E."/>
            <person name="Roest Crollius H."/>
            <person name="Montfort J."/>
            <person name="Robinson-Rechavi M."/>
            <person name="Bouchez O."/>
            <person name="Lampietro C."/>
            <person name="Lopez Roques C."/>
            <person name="Donnadieu C."/>
            <person name="Postlethwait J."/>
            <person name="Bobe J."/>
            <person name="Verreycken H."/>
            <person name="Guiguen Y."/>
        </authorList>
    </citation>
    <scope>NUCLEOTIDE SEQUENCE [LARGE SCALE GENOMIC DNA]</scope>
    <source>
        <strain evidence="2">Up_M1</strain>
        <tissue evidence="2">Testis</tissue>
    </source>
</reference>
<name>A0ABD0WHN9_UMBPY</name>
<keyword evidence="1" id="KW-0732">Signal</keyword>